<organism evidence="1 2">
    <name type="scientific">Rhabdonatronobacter sediminivivens</name>
    <dbReference type="NCBI Taxonomy" id="2743469"/>
    <lineage>
        <taxon>Bacteria</taxon>
        <taxon>Pseudomonadati</taxon>
        <taxon>Pseudomonadota</taxon>
        <taxon>Alphaproteobacteria</taxon>
        <taxon>Rhodobacterales</taxon>
        <taxon>Paracoccaceae</taxon>
        <taxon>Rhabdonatronobacter</taxon>
    </lineage>
</organism>
<proteinExistence type="predicted"/>
<dbReference type="AlphaFoldDB" id="A0A7Z0KYD0"/>
<dbReference type="RefSeq" id="WP_179905806.1">
    <property type="nucleotide sequence ID" value="NZ_JACBXS010000015.1"/>
</dbReference>
<protein>
    <submittedName>
        <fullName evidence="1">Uncharacterized protein</fullName>
    </submittedName>
</protein>
<accession>A0A7Z0KYD0</accession>
<gene>
    <name evidence="1" type="ORF">HUK65_08845</name>
</gene>
<keyword evidence="2" id="KW-1185">Reference proteome</keyword>
<sequence>MVTSEIARVFKNMSVAVVLTVGAVPGHAQVDMPLDEVQDILSSDPALATITETILIPDEALDVVNAYYRRLFGTDVIAEHIRQNVPPNTMADLMDPDLNRHFPAAYMIADMFPMLSEQGVRYLLLPDLQTMLRGFVYQMDVMPAEKCDDAMNRRVPPEQGVEWGRAALMTMEPDALAQYLDAKYQSVLLAIDPEQGGRILSPDDMRVAQDTMLAEMDEFFSQIGGSFAGGLQAFESLPACEQVSRLITHSLELEPDTQDFALRLLVSAAAPD</sequence>
<evidence type="ECO:0000313" key="2">
    <source>
        <dbReference type="Proteomes" id="UP000529417"/>
    </source>
</evidence>
<dbReference type="EMBL" id="JACBXS010000015">
    <property type="protein sequence ID" value="NYS25100.1"/>
    <property type="molecule type" value="Genomic_DNA"/>
</dbReference>
<dbReference type="Proteomes" id="UP000529417">
    <property type="component" value="Unassembled WGS sequence"/>
</dbReference>
<evidence type="ECO:0000313" key="1">
    <source>
        <dbReference type="EMBL" id="NYS25100.1"/>
    </source>
</evidence>
<name>A0A7Z0KYD0_9RHOB</name>
<reference evidence="1 2" key="1">
    <citation type="journal article" date="2000" name="Arch. Microbiol.">
        <title>Rhodobaca bogoriensis gen. nov. and sp. nov., an alkaliphilic purple nonsulfur bacterium from African Rift Valley soda lakes.</title>
        <authorList>
            <person name="Milford A.D."/>
            <person name="Achenbach L.A."/>
            <person name="Jung D.O."/>
            <person name="Madigan M.T."/>
        </authorList>
    </citation>
    <scope>NUCLEOTIDE SEQUENCE [LARGE SCALE GENOMIC DNA]</scope>
    <source>
        <strain evidence="1 2">2376</strain>
    </source>
</reference>
<comment type="caution">
    <text evidence="1">The sequence shown here is derived from an EMBL/GenBank/DDBJ whole genome shotgun (WGS) entry which is preliminary data.</text>
</comment>